<dbReference type="Gene3D" id="3.10.450.50">
    <property type="match status" value="1"/>
</dbReference>
<protein>
    <submittedName>
        <fullName evidence="1">Protein export cytoplasm protein SecA ATPase RNA helicase</fullName>
    </submittedName>
</protein>
<organism evidence="1 2">
    <name type="scientific">Vibrio maritimus</name>
    <dbReference type="NCBI Taxonomy" id="990268"/>
    <lineage>
        <taxon>Bacteria</taxon>
        <taxon>Pseudomonadati</taxon>
        <taxon>Pseudomonadota</taxon>
        <taxon>Gammaproteobacteria</taxon>
        <taxon>Vibrionales</taxon>
        <taxon>Vibrionaceae</taxon>
        <taxon>Vibrio</taxon>
    </lineage>
</organism>
<comment type="caution">
    <text evidence="1">The sequence shown here is derived from an EMBL/GenBank/DDBJ whole genome shotgun (WGS) entry which is preliminary data.</text>
</comment>
<evidence type="ECO:0000313" key="2">
    <source>
        <dbReference type="Proteomes" id="UP000029224"/>
    </source>
</evidence>
<reference evidence="1 2" key="2">
    <citation type="submission" date="2014-09" db="EMBL/GenBank/DDBJ databases">
        <authorList>
            <consortium name="NBRP consortium"/>
            <person name="Sawabe T."/>
            <person name="Meirelles P."/>
            <person name="Nakanishi M."/>
            <person name="Sayaka M."/>
            <person name="Hattori M."/>
            <person name="Ohkuma M."/>
        </authorList>
    </citation>
    <scope>NUCLEOTIDE SEQUENCE [LARGE SCALE GENOMIC DNA]</scope>
    <source>
        <strain evidence="1 2">JCM 19240</strain>
    </source>
</reference>
<dbReference type="SUPFAM" id="SSF103642">
    <property type="entry name" value="Sec-C motif"/>
    <property type="match status" value="1"/>
</dbReference>
<keyword evidence="1" id="KW-0378">Hydrolase</keyword>
<dbReference type="InterPro" id="IPR004027">
    <property type="entry name" value="SEC_C_motif"/>
</dbReference>
<dbReference type="GO" id="GO:0004386">
    <property type="term" value="F:helicase activity"/>
    <property type="evidence" value="ECO:0007669"/>
    <property type="project" value="UniProtKB-KW"/>
</dbReference>
<dbReference type="OrthoDB" id="570299at2"/>
<dbReference type="InterPro" id="IPR011978">
    <property type="entry name" value="YgfB-like"/>
</dbReference>
<dbReference type="AlphaFoldDB" id="A0A090T743"/>
<keyword evidence="1" id="KW-0067">ATP-binding</keyword>
<gene>
    <name evidence="1" type="ORF">JCM19240_4109</name>
</gene>
<keyword evidence="1" id="KW-0547">Nucleotide-binding</keyword>
<reference evidence="1 2" key="1">
    <citation type="submission" date="2014-09" db="EMBL/GenBank/DDBJ databases">
        <title>Vibrio maritimus JCM 19240. (C210) whole genome shotgun sequence.</title>
        <authorList>
            <person name="Sawabe T."/>
            <person name="Meirelles P."/>
            <person name="Nakanishi M."/>
            <person name="Sayaka M."/>
            <person name="Hattori M."/>
            <person name="Ohkuma M."/>
        </authorList>
    </citation>
    <scope>NUCLEOTIDE SEQUENCE [LARGE SCALE GENOMIC DNA]</scope>
    <source>
        <strain evidence="1 2">JCM 19240</strain>
    </source>
</reference>
<name>A0A090T743_9VIBR</name>
<dbReference type="Pfam" id="PF03695">
    <property type="entry name" value="UPF0149"/>
    <property type="match status" value="1"/>
</dbReference>
<keyword evidence="2" id="KW-1185">Reference proteome</keyword>
<dbReference type="EMBL" id="BBMT01000005">
    <property type="protein sequence ID" value="GAL34559.1"/>
    <property type="molecule type" value="Genomic_DNA"/>
</dbReference>
<keyword evidence="1" id="KW-0347">Helicase</keyword>
<dbReference type="Pfam" id="PF02810">
    <property type="entry name" value="SEC-C"/>
    <property type="match status" value="1"/>
</dbReference>
<dbReference type="PANTHER" id="PTHR33747">
    <property type="entry name" value="UPF0225 PROTEIN SCO1677"/>
    <property type="match status" value="1"/>
</dbReference>
<sequence length="200" mass="22081">MKFIELPADWAGETSAFIEGAILAANFAAEPLKPEAWLSSVIGEFTSEQETWVVEHLHAQYALLKTNQYALLALLDDNQERAADFAEGFMTVWPVVETQWQDKSLSDGTERMLQALLTTLMLAMDEEQTHAQMRDAGFEQLPTYADLAPQLDAMVNEVAMAADEMMVGHQSQTVNPFKGVGRNDACPCGSGNKFKKCCGK</sequence>
<dbReference type="PANTHER" id="PTHR33747:SF1">
    <property type="entry name" value="ADENYLATE CYCLASE-ASSOCIATED CAP C-TERMINAL DOMAIN-CONTAINING PROTEIN"/>
    <property type="match status" value="1"/>
</dbReference>
<evidence type="ECO:0000313" key="1">
    <source>
        <dbReference type="EMBL" id="GAL34559.1"/>
    </source>
</evidence>
<accession>A0A090T743</accession>
<dbReference type="Proteomes" id="UP000029224">
    <property type="component" value="Unassembled WGS sequence"/>
</dbReference>
<proteinExistence type="predicted"/>